<dbReference type="EMBL" id="JAPHNL010000110">
    <property type="protein sequence ID" value="MCX3060481.1"/>
    <property type="molecule type" value="Genomic_DNA"/>
</dbReference>
<accession>A0ABT3TVH3</accession>
<dbReference type="Proteomes" id="UP001163064">
    <property type="component" value="Unassembled WGS sequence"/>
</dbReference>
<comment type="caution">
    <text evidence="1">The sequence shown here is derived from an EMBL/GenBank/DDBJ whole genome shotgun (WGS) entry which is preliminary data.</text>
</comment>
<evidence type="ECO:0000313" key="2">
    <source>
        <dbReference type="Proteomes" id="UP001163064"/>
    </source>
</evidence>
<gene>
    <name evidence="1" type="ORF">OFY01_12065</name>
</gene>
<sequence>MGSIPRQRETTFCAAAVACVSLPGNPLAPAAARRFMRDALADWAQRPPGDVVVGDRLADDAVLVLSELVTNA</sequence>
<evidence type="ECO:0000313" key="1">
    <source>
        <dbReference type="EMBL" id="MCX3060481.1"/>
    </source>
</evidence>
<keyword evidence="2" id="KW-1185">Reference proteome</keyword>
<proteinExistence type="predicted"/>
<organism evidence="1 2">
    <name type="scientific">Streptomyces beihaiensis</name>
    <dbReference type="NCBI Taxonomy" id="2984495"/>
    <lineage>
        <taxon>Bacteria</taxon>
        <taxon>Bacillati</taxon>
        <taxon>Actinomycetota</taxon>
        <taxon>Actinomycetes</taxon>
        <taxon>Kitasatosporales</taxon>
        <taxon>Streptomycetaceae</taxon>
        <taxon>Streptomyces</taxon>
    </lineage>
</organism>
<dbReference type="Gene3D" id="3.30.565.10">
    <property type="entry name" value="Histidine kinase-like ATPase, C-terminal domain"/>
    <property type="match status" value="1"/>
</dbReference>
<reference evidence="1" key="1">
    <citation type="submission" date="2022-10" db="EMBL/GenBank/DDBJ databases">
        <title>Streptomyces beihaiensis sp. nov., a chitin degrading actinobacterium, isolated from shrimp pond soil.</title>
        <authorList>
            <person name="Xie J."/>
            <person name="Shen N."/>
        </authorList>
    </citation>
    <scope>NUCLEOTIDE SEQUENCE</scope>
    <source>
        <strain evidence="1">GXMU-J5</strain>
    </source>
</reference>
<dbReference type="InterPro" id="IPR036890">
    <property type="entry name" value="HATPase_C_sf"/>
</dbReference>
<name>A0ABT3TVH3_9ACTN</name>
<feature type="non-terminal residue" evidence="1">
    <location>
        <position position="72"/>
    </location>
</feature>
<protein>
    <submittedName>
        <fullName evidence="1">Protein phosphatase</fullName>
    </submittedName>
</protein>